<accession>A0A392VZG4</accession>
<sequence>MFNTGTGREKPDVLATVDVLRSLTSVARWP</sequence>
<feature type="non-terminal residue" evidence="1">
    <location>
        <position position="30"/>
    </location>
</feature>
<dbReference type="AlphaFoldDB" id="A0A392VZG4"/>
<reference evidence="1 2" key="1">
    <citation type="journal article" date="2018" name="Front. Plant Sci.">
        <title>Red Clover (Trifolium pratense) and Zigzag Clover (T. medium) - A Picture of Genomic Similarities and Differences.</title>
        <authorList>
            <person name="Dluhosova J."/>
            <person name="Istvanek J."/>
            <person name="Nedelnik J."/>
            <person name="Repkova J."/>
        </authorList>
    </citation>
    <scope>NUCLEOTIDE SEQUENCE [LARGE SCALE GENOMIC DNA]</scope>
    <source>
        <strain evidence="2">cv. 10/8</strain>
        <tissue evidence="1">Leaf</tissue>
    </source>
</reference>
<name>A0A392VZG4_9FABA</name>
<organism evidence="1 2">
    <name type="scientific">Trifolium medium</name>
    <dbReference type="NCBI Taxonomy" id="97028"/>
    <lineage>
        <taxon>Eukaryota</taxon>
        <taxon>Viridiplantae</taxon>
        <taxon>Streptophyta</taxon>
        <taxon>Embryophyta</taxon>
        <taxon>Tracheophyta</taxon>
        <taxon>Spermatophyta</taxon>
        <taxon>Magnoliopsida</taxon>
        <taxon>eudicotyledons</taxon>
        <taxon>Gunneridae</taxon>
        <taxon>Pentapetalae</taxon>
        <taxon>rosids</taxon>
        <taxon>fabids</taxon>
        <taxon>Fabales</taxon>
        <taxon>Fabaceae</taxon>
        <taxon>Papilionoideae</taxon>
        <taxon>50 kb inversion clade</taxon>
        <taxon>NPAAA clade</taxon>
        <taxon>Hologalegina</taxon>
        <taxon>IRL clade</taxon>
        <taxon>Trifolieae</taxon>
        <taxon>Trifolium</taxon>
    </lineage>
</organism>
<keyword evidence="2" id="KW-1185">Reference proteome</keyword>
<protein>
    <submittedName>
        <fullName evidence="1">Uncharacterized protein</fullName>
    </submittedName>
</protein>
<evidence type="ECO:0000313" key="1">
    <source>
        <dbReference type="EMBL" id="MCI93387.1"/>
    </source>
</evidence>
<evidence type="ECO:0000313" key="2">
    <source>
        <dbReference type="Proteomes" id="UP000265520"/>
    </source>
</evidence>
<proteinExistence type="predicted"/>
<dbReference type="EMBL" id="LXQA011327874">
    <property type="protein sequence ID" value="MCI93387.1"/>
    <property type="molecule type" value="Genomic_DNA"/>
</dbReference>
<dbReference type="Proteomes" id="UP000265520">
    <property type="component" value="Unassembled WGS sequence"/>
</dbReference>
<comment type="caution">
    <text evidence="1">The sequence shown here is derived from an EMBL/GenBank/DDBJ whole genome shotgun (WGS) entry which is preliminary data.</text>
</comment>